<comment type="caution">
    <text evidence="1">The sequence shown here is derived from an EMBL/GenBank/DDBJ whole genome shotgun (WGS) entry which is preliminary data.</text>
</comment>
<dbReference type="Proteomes" id="UP001367508">
    <property type="component" value="Unassembled WGS sequence"/>
</dbReference>
<proteinExistence type="predicted"/>
<keyword evidence="2" id="KW-1185">Reference proteome</keyword>
<evidence type="ECO:0000313" key="2">
    <source>
        <dbReference type="Proteomes" id="UP001367508"/>
    </source>
</evidence>
<protein>
    <submittedName>
        <fullName evidence="1">Uncharacterized protein</fullName>
    </submittedName>
</protein>
<organism evidence="1 2">
    <name type="scientific">Canavalia gladiata</name>
    <name type="common">Sword bean</name>
    <name type="synonym">Dolichos gladiatus</name>
    <dbReference type="NCBI Taxonomy" id="3824"/>
    <lineage>
        <taxon>Eukaryota</taxon>
        <taxon>Viridiplantae</taxon>
        <taxon>Streptophyta</taxon>
        <taxon>Embryophyta</taxon>
        <taxon>Tracheophyta</taxon>
        <taxon>Spermatophyta</taxon>
        <taxon>Magnoliopsida</taxon>
        <taxon>eudicotyledons</taxon>
        <taxon>Gunneridae</taxon>
        <taxon>Pentapetalae</taxon>
        <taxon>rosids</taxon>
        <taxon>fabids</taxon>
        <taxon>Fabales</taxon>
        <taxon>Fabaceae</taxon>
        <taxon>Papilionoideae</taxon>
        <taxon>50 kb inversion clade</taxon>
        <taxon>NPAAA clade</taxon>
        <taxon>indigoferoid/millettioid clade</taxon>
        <taxon>Phaseoleae</taxon>
        <taxon>Canavalia</taxon>
    </lineage>
</organism>
<dbReference type="AlphaFoldDB" id="A0AAN9KAW3"/>
<evidence type="ECO:0000313" key="1">
    <source>
        <dbReference type="EMBL" id="KAK7314112.1"/>
    </source>
</evidence>
<name>A0AAN9KAW3_CANGL</name>
<accession>A0AAN9KAW3</accession>
<sequence length="126" mass="14370">MFKGIDISLKEQAYTSIHILRTNFIISSSRGREIDWKTIDQVTTTPRAIRERVRGVISKIGSLSSRPLVGSVGMWQFVKALTRGYEYLMKVTVAPVAKLAWLLLVSEFQTRLLFNDHVDSRAKTKE</sequence>
<reference evidence="1 2" key="1">
    <citation type="submission" date="2024-01" db="EMBL/GenBank/DDBJ databases">
        <title>The genomes of 5 underutilized Papilionoideae crops provide insights into root nodulation and disease resistanc.</title>
        <authorList>
            <person name="Jiang F."/>
        </authorList>
    </citation>
    <scope>NUCLEOTIDE SEQUENCE [LARGE SCALE GENOMIC DNA]</scope>
    <source>
        <strain evidence="1">LVBAO_FW01</strain>
        <tissue evidence="1">Leaves</tissue>
    </source>
</reference>
<gene>
    <name evidence="1" type="ORF">VNO77_39322</name>
</gene>
<dbReference type="EMBL" id="JAYMYQ010000009">
    <property type="protein sequence ID" value="KAK7314112.1"/>
    <property type="molecule type" value="Genomic_DNA"/>
</dbReference>